<dbReference type="EMBL" id="KK105429">
    <property type="protein sequence ID" value="KIY92656.1"/>
    <property type="molecule type" value="Genomic_DNA"/>
</dbReference>
<keyword evidence="3" id="KW-1185">Reference proteome</keyword>
<dbReference type="RefSeq" id="XP_013891676.1">
    <property type="nucleotide sequence ID" value="XM_014036222.1"/>
</dbReference>
<dbReference type="GeneID" id="25732955"/>
<feature type="non-terminal residue" evidence="2">
    <location>
        <position position="1"/>
    </location>
</feature>
<proteinExistence type="predicted"/>
<organism evidence="2 3">
    <name type="scientific">Monoraphidium neglectum</name>
    <dbReference type="NCBI Taxonomy" id="145388"/>
    <lineage>
        <taxon>Eukaryota</taxon>
        <taxon>Viridiplantae</taxon>
        <taxon>Chlorophyta</taxon>
        <taxon>core chlorophytes</taxon>
        <taxon>Chlorophyceae</taxon>
        <taxon>CS clade</taxon>
        <taxon>Sphaeropleales</taxon>
        <taxon>Selenastraceae</taxon>
        <taxon>Monoraphidium</taxon>
    </lineage>
</organism>
<feature type="non-terminal residue" evidence="2">
    <location>
        <position position="145"/>
    </location>
</feature>
<dbReference type="KEGG" id="mng:MNEG_15307"/>
<feature type="region of interest" description="Disordered" evidence="1">
    <location>
        <begin position="1"/>
        <end position="22"/>
    </location>
</feature>
<gene>
    <name evidence="2" type="ORF">MNEG_15307</name>
</gene>
<feature type="compositionally biased region" description="Gly residues" evidence="1">
    <location>
        <begin position="106"/>
        <end position="129"/>
    </location>
</feature>
<evidence type="ECO:0000313" key="3">
    <source>
        <dbReference type="Proteomes" id="UP000054498"/>
    </source>
</evidence>
<name>A0A0D2LS91_9CHLO</name>
<feature type="compositionally biased region" description="Basic residues" evidence="1">
    <location>
        <begin position="1"/>
        <end position="16"/>
    </location>
</feature>
<dbReference type="Proteomes" id="UP000054498">
    <property type="component" value="Unassembled WGS sequence"/>
</dbReference>
<protein>
    <submittedName>
        <fullName evidence="2">Uncharacterized protein</fullName>
    </submittedName>
</protein>
<evidence type="ECO:0000313" key="2">
    <source>
        <dbReference type="EMBL" id="KIY92656.1"/>
    </source>
</evidence>
<sequence length="145" mass="15097">AQRRRHRRQRRRRGHPPPRLGHVGALPDCGHPRGLRGARRAAAAAAAAHARLALRRLVAAAPELLQARVRNARPLRRGARRVRAGGPFGADGAAARHFVGQRGRDAGGNGGQRGRGGGPESQGLRGSCGGGGGLRPVLCCGHQGV</sequence>
<accession>A0A0D2LS91</accession>
<evidence type="ECO:0000256" key="1">
    <source>
        <dbReference type="SAM" id="MobiDB-lite"/>
    </source>
</evidence>
<feature type="region of interest" description="Disordered" evidence="1">
    <location>
        <begin position="78"/>
        <end position="129"/>
    </location>
</feature>
<dbReference type="AlphaFoldDB" id="A0A0D2LS91"/>
<reference evidence="2 3" key="1">
    <citation type="journal article" date="2013" name="BMC Genomics">
        <title>Reconstruction of the lipid metabolism for the microalga Monoraphidium neglectum from its genome sequence reveals characteristics suitable for biofuel production.</title>
        <authorList>
            <person name="Bogen C."/>
            <person name="Al-Dilaimi A."/>
            <person name="Albersmeier A."/>
            <person name="Wichmann J."/>
            <person name="Grundmann M."/>
            <person name="Rupp O."/>
            <person name="Lauersen K.J."/>
            <person name="Blifernez-Klassen O."/>
            <person name="Kalinowski J."/>
            <person name="Goesmann A."/>
            <person name="Mussgnug J.H."/>
            <person name="Kruse O."/>
        </authorList>
    </citation>
    <scope>NUCLEOTIDE SEQUENCE [LARGE SCALE GENOMIC DNA]</scope>
    <source>
        <strain evidence="2 3">SAG 48.87</strain>
    </source>
</reference>